<evidence type="ECO:0000256" key="1">
    <source>
        <dbReference type="SAM" id="MobiDB-lite"/>
    </source>
</evidence>
<evidence type="ECO:0000313" key="3">
    <source>
        <dbReference type="Proteomes" id="UP000799291"/>
    </source>
</evidence>
<sequence length="169" mass="18127">MGPTHSTEGAEPNIGAPELRQCAKDTQSLAQKGISEKGAAKGIGESEAGDGHGRTALAHAGGPMPQAASFALQPEPLLARSERASIPQDTMESSQWRSRKSRESSAEREKRPRKACLCELKIGSARARRTERYSAHSGVNWQERADKAVAVVRRRRARGKCLKGGSGRG</sequence>
<dbReference type="EMBL" id="MU005571">
    <property type="protein sequence ID" value="KAF2690384.1"/>
    <property type="molecule type" value="Genomic_DNA"/>
</dbReference>
<keyword evidence="3" id="KW-1185">Reference proteome</keyword>
<dbReference type="AlphaFoldDB" id="A0A6G1JIL2"/>
<gene>
    <name evidence="2" type="ORF">K458DRAFT_102487</name>
</gene>
<name>A0A6G1JIL2_9PLEO</name>
<reference evidence="2" key="1">
    <citation type="journal article" date="2020" name="Stud. Mycol.">
        <title>101 Dothideomycetes genomes: a test case for predicting lifestyles and emergence of pathogens.</title>
        <authorList>
            <person name="Haridas S."/>
            <person name="Albert R."/>
            <person name="Binder M."/>
            <person name="Bloem J."/>
            <person name="Labutti K."/>
            <person name="Salamov A."/>
            <person name="Andreopoulos B."/>
            <person name="Baker S."/>
            <person name="Barry K."/>
            <person name="Bills G."/>
            <person name="Bluhm B."/>
            <person name="Cannon C."/>
            <person name="Castanera R."/>
            <person name="Culley D."/>
            <person name="Daum C."/>
            <person name="Ezra D."/>
            <person name="Gonzalez J."/>
            <person name="Henrissat B."/>
            <person name="Kuo A."/>
            <person name="Liang C."/>
            <person name="Lipzen A."/>
            <person name="Lutzoni F."/>
            <person name="Magnuson J."/>
            <person name="Mondo S."/>
            <person name="Nolan M."/>
            <person name="Ohm R."/>
            <person name="Pangilinan J."/>
            <person name="Park H.-J."/>
            <person name="Ramirez L."/>
            <person name="Alfaro M."/>
            <person name="Sun H."/>
            <person name="Tritt A."/>
            <person name="Yoshinaga Y."/>
            <person name="Zwiers L.-H."/>
            <person name="Turgeon B."/>
            <person name="Goodwin S."/>
            <person name="Spatafora J."/>
            <person name="Crous P."/>
            <person name="Grigoriev I."/>
        </authorList>
    </citation>
    <scope>NUCLEOTIDE SEQUENCE</scope>
    <source>
        <strain evidence="2">CBS 122367</strain>
    </source>
</reference>
<feature type="compositionally biased region" description="Polar residues" evidence="1">
    <location>
        <begin position="87"/>
        <end position="96"/>
    </location>
</feature>
<organism evidence="2 3">
    <name type="scientific">Lentithecium fluviatile CBS 122367</name>
    <dbReference type="NCBI Taxonomy" id="1168545"/>
    <lineage>
        <taxon>Eukaryota</taxon>
        <taxon>Fungi</taxon>
        <taxon>Dikarya</taxon>
        <taxon>Ascomycota</taxon>
        <taxon>Pezizomycotina</taxon>
        <taxon>Dothideomycetes</taxon>
        <taxon>Pleosporomycetidae</taxon>
        <taxon>Pleosporales</taxon>
        <taxon>Massarineae</taxon>
        <taxon>Lentitheciaceae</taxon>
        <taxon>Lentithecium</taxon>
    </lineage>
</organism>
<feature type="compositionally biased region" description="Basic and acidic residues" evidence="1">
    <location>
        <begin position="101"/>
        <end position="110"/>
    </location>
</feature>
<dbReference type="Proteomes" id="UP000799291">
    <property type="component" value="Unassembled WGS sequence"/>
</dbReference>
<evidence type="ECO:0000313" key="2">
    <source>
        <dbReference type="EMBL" id="KAF2690384.1"/>
    </source>
</evidence>
<proteinExistence type="predicted"/>
<accession>A0A6G1JIL2</accession>
<protein>
    <submittedName>
        <fullName evidence="2">Uncharacterized protein</fullName>
    </submittedName>
</protein>
<feature type="region of interest" description="Disordered" evidence="1">
    <location>
        <begin position="1"/>
        <end position="113"/>
    </location>
</feature>